<evidence type="ECO:0000313" key="3">
    <source>
        <dbReference type="Proteomes" id="UP000006038"/>
    </source>
</evidence>
<evidence type="ECO:0000256" key="1">
    <source>
        <dbReference type="SAM" id="MobiDB-lite"/>
    </source>
</evidence>
<dbReference type="PANTHER" id="PTHR31050:SF15">
    <property type="entry name" value="OS08G0413200 PROTEIN"/>
    <property type="match status" value="1"/>
</dbReference>
<dbReference type="AlphaFoldDB" id="J3MSY5"/>
<reference evidence="2" key="1">
    <citation type="journal article" date="2013" name="Nat. Commun.">
        <title>Whole-genome sequencing of Oryza brachyantha reveals mechanisms underlying Oryza genome evolution.</title>
        <authorList>
            <person name="Chen J."/>
            <person name="Huang Q."/>
            <person name="Gao D."/>
            <person name="Wang J."/>
            <person name="Lang Y."/>
            <person name="Liu T."/>
            <person name="Li B."/>
            <person name="Bai Z."/>
            <person name="Luis Goicoechea J."/>
            <person name="Liang C."/>
            <person name="Chen C."/>
            <person name="Zhang W."/>
            <person name="Sun S."/>
            <person name="Liao Y."/>
            <person name="Zhang X."/>
            <person name="Yang L."/>
            <person name="Song C."/>
            <person name="Wang M."/>
            <person name="Shi J."/>
            <person name="Liu G."/>
            <person name="Liu J."/>
            <person name="Zhou H."/>
            <person name="Zhou W."/>
            <person name="Yu Q."/>
            <person name="An N."/>
            <person name="Chen Y."/>
            <person name="Cai Q."/>
            <person name="Wang B."/>
            <person name="Liu B."/>
            <person name="Min J."/>
            <person name="Huang Y."/>
            <person name="Wu H."/>
            <person name="Li Z."/>
            <person name="Zhang Y."/>
            <person name="Yin Y."/>
            <person name="Song W."/>
            <person name="Jiang J."/>
            <person name="Jackson S.A."/>
            <person name="Wing R.A."/>
            <person name="Wang J."/>
            <person name="Chen M."/>
        </authorList>
    </citation>
    <scope>NUCLEOTIDE SEQUENCE [LARGE SCALE GENOMIC DNA]</scope>
    <source>
        <strain evidence="2">cv. IRGC 101232</strain>
    </source>
</reference>
<dbReference type="PANTHER" id="PTHR31050">
    <property type="entry name" value="OS08G0413200 PROTEIN"/>
    <property type="match status" value="1"/>
</dbReference>
<keyword evidence="3" id="KW-1185">Reference proteome</keyword>
<protein>
    <submittedName>
        <fullName evidence="2">Uncharacterized protein</fullName>
    </submittedName>
</protein>
<feature type="region of interest" description="Disordered" evidence="1">
    <location>
        <begin position="1"/>
        <end position="26"/>
    </location>
</feature>
<accession>J3MSY5</accession>
<reference evidence="2" key="2">
    <citation type="submission" date="2013-04" db="UniProtKB">
        <authorList>
            <consortium name="EnsemblPlants"/>
        </authorList>
    </citation>
    <scope>IDENTIFICATION</scope>
</reference>
<dbReference type="Gramene" id="OB08G22150.1">
    <property type="protein sequence ID" value="OB08G22150.1"/>
    <property type="gene ID" value="OB08G22150"/>
</dbReference>
<gene>
    <name evidence="2" type="primary">LOC102716524</name>
</gene>
<sequence>MYVTRPISRYENNPQAAAGPPPEGPGSGILVVEGDEAVERAANCWGLCRDSEVRGLPLAQSRMAKVERTTEYLIAGDDDISSEAFVESDDVVFVPVIGLPLSSNRYYVVRAEGKHIGMVSACSKEEDKTTFCFYSRPKDVPARPFDHGDVYQQVELVQLKGGKGFRAEAVAADGIPPKYLRRKGWTIRTSSSTRYDNLTDSARGVDWPLRRRMPDLSGFGAGAKSSPPVVVGRWYCPFMFVRDGRRLKDQVRRCMFYEMTLEQSWEEIYSRDNVHQGGGGGTVSATVRRSTALLGGADAVQGGGPQAVDGVLWFRPASSRSASAELGLDMVLWERMKWELEKGGWVAAAGDGETKRIERVERRGGRDRWDRFSCYLLVERFVLRRTDGSVALTYDFRHTDKIRTLWS</sequence>
<dbReference type="HOGENOM" id="CLU_061278_1_0_1"/>
<dbReference type="Pfam" id="PF06880">
    <property type="entry name" value="DUF1262"/>
    <property type="match status" value="1"/>
</dbReference>
<dbReference type="STRING" id="4533.J3MSY5"/>
<dbReference type="InterPro" id="IPR010683">
    <property type="entry name" value="DUF1262"/>
</dbReference>
<proteinExistence type="predicted"/>
<organism evidence="2">
    <name type="scientific">Oryza brachyantha</name>
    <name type="common">malo sina</name>
    <dbReference type="NCBI Taxonomy" id="4533"/>
    <lineage>
        <taxon>Eukaryota</taxon>
        <taxon>Viridiplantae</taxon>
        <taxon>Streptophyta</taxon>
        <taxon>Embryophyta</taxon>
        <taxon>Tracheophyta</taxon>
        <taxon>Spermatophyta</taxon>
        <taxon>Magnoliopsida</taxon>
        <taxon>Liliopsida</taxon>
        <taxon>Poales</taxon>
        <taxon>Poaceae</taxon>
        <taxon>BOP clade</taxon>
        <taxon>Oryzoideae</taxon>
        <taxon>Oryzeae</taxon>
        <taxon>Oryzinae</taxon>
        <taxon>Oryza</taxon>
    </lineage>
</organism>
<name>J3MSY5_ORYBR</name>
<evidence type="ECO:0000313" key="2">
    <source>
        <dbReference type="EnsemblPlants" id="OB08G22150.1"/>
    </source>
</evidence>
<dbReference type="eggNOG" id="ENOG502QPJ9">
    <property type="taxonomic scope" value="Eukaryota"/>
</dbReference>
<dbReference type="Proteomes" id="UP000006038">
    <property type="component" value="Chromosome 8"/>
</dbReference>
<dbReference type="EnsemblPlants" id="OB08G22150.1">
    <property type="protein sequence ID" value="OB08G22150.1"/>
    <property type="gene ID" value="OB08G22150"/>
</dbReference>
<dbReference type="OMA" id="TDETRCW"/>